<keyword evidence="5" id="KW-1185">Reference proteome</keyword>
<dbReference type="SUPFAM" id="SSF55729">
    <property type="entry name" value="Acyl-CoA N-acyltransferases (Nat)"/>
    <property type="match status" value="1"/>
</dbReference>
<dbReference type="OrthoDB" id="118465at2"/>
<keyword evidence="1 4" id="KW-0808">Transferase</keyword>
<dbReference type="InterPro" id="IPR000182">
    <property type="entry name" value="GNAT_dom"/>
</dbReference>
<dbReference type="Pfam" id="PF00583">
    <property type="entry name" value="Acetyltransf_1"/>
    <property type="match status" value="1"/>
</dbReference>
<evidence type="ECO:0000313" key="5">
    <source>
        <dbReference type="Proteomes" id="UP000285092"/>
    </source>
</evidence>
<reference evidence="4 5" key="1">
    <citation type="submission" date="2018-08" db="EMBL/GenBank/DDBJ databases">
        <title>Altererythrobacter sp.Ery1 and Ery12, the genome sequencing of novel strains in genus Alterythrobacter.</title>
        <authorList>
            <person name="Cheng H."/>
            <person name="Wu Y.-H."/>
            <person name="Fang C."/>
            <person name="Xu X.-W."/>
        </authorList>
    </citation>
    <scope>NUCLEOTIDE SEQUENCE [LARGE SCALE GENOMIC DNA]</scope>
    <source>
        <strain evidence="4 5">Ery1</strain>
    </source>
</reference>
<dbReference type="Proteomes" id="UP000285092">
    <property type="component" value="Unassembled WGS sequence"/>
</dbReference>
<evidence type="ECO:0000313" key="4">
    <source>
        <dbReference type="EMBL" id="RIV75936.1"/>
    </source>
</evidence>
<dbReference type="CDD" id="cd04301">
    <property type="entry name" value="NAT_SF"/>
    <property type="match status" value="1"/>
</dbReference>
<name>A0A418NF51_9SPHN</name>
<feature type="domain" description="N-acetyltransferase" evidence="3">
    <location>
        <begin position="4"/>
        <end position="179"/>
    </location>
</feature>
<dbReference type="PROSITE" id="PS51186">
    <property type="entry name" value="GNAT"/>
    <property type="match status" value="1"/>
</dbReference>
<comment type="caution">
    <text evidence="4">The sequence shown here is derived from an EMBL/GenBank/DDBJ whole genome shotgun (WGS) entry which is preliminary data.</text>
</comment>
<sequence length="179" mass="19926">MTDRFIDRMARLDDLDALHRVMSRSIAQLQTEFLTPEQVTASHRVMGLDSLLVRDGTYFLVECGDRIAGCGGWSFRETLYGGDESIIAREPSIVDPSSGAAKIRAMYTDPDFTRRGIGRRILKLCEQAARSAGYRRAELMATAVGVPLYESCGYTPKTKLQFAQVGGVQVPLLRMEKML</sequence>
<organism evidence="4 5">
    <name type="scientific">Pelagerythrobacter aerophilus</name>
    <dbReference type="NCBI Taxonomy" id="2306995"/>
    <lineage>
        <taxon>Bacteria</taxon>
        <taxon>Pseudomonadati</taxon>
        <taxon>Pseudomonadota</taxon>
        <taxon>Alphaproteobacteria</taxon>
        <taxon>Sphingomonadales</taxon>
        <taxon>Erythrobacteraceae</taxon>
        <taxon>Pelagerythrobacter</taxon>
    </lineage>
</organism>
<dbReference type="AlphaFoldDB" id="A0A418NF51"/>
<evidence type="ECO:0000259" key="3">
    <source>
        <dbReference type="PROSITE" id="PS51186"/>
    </source>
</evidence>
<protein>
    <submittedName>
        <fullName evidence="4">GNAT family N-acetyltransferase</fullName>
    </submittedName>
</protein>
<proteinExistence type="predicted"/>
<evidence type="ECO:0000256" key="1">
    <source>
        <dbReference type="ARBA" id="ARBA00022679"/>
    </source>
</evidence>
<accession>A0A418NF51</accession>
<dbReference type="EMBL" id="QXFK01000019">
    <property type="protein sequence ID" value="RIV75936.1"/>
    <property type="molecule type" value="Genomic_DNA"/>
</dbReference>
<dbReference type="PANTHER" id="PTHR43877">
    <property type="entry name" value="AMINOALKYLPHOSPHONATE N-ACETYLTRANSFERASE-RELATED-RELATED"/>
    <property type="match status" value="1"/>
</dbReference>
<dbReference type="RefSeq" id="WP_119514859.1">
    <property type="nucleotide sequence ID" value="NZ_QXFK01000019.1"/>
</dbReference>
<keyword evidence="2" id="KW-0012">Acyltransferase</keyword>
<dbReference type="InterPro" id="IPR016181">
    <property type="entry name" value="Acyl_CoA_acyltransferase"/>
</dbReference>
<gene>
    <name evidence="4" type="ORF">D2V04_16930</name>
</gene>
<dbReference type="GO" id="GO:0016747">
    <property type="term" value="F:acyltransferase activity, transferring groups other than amino-acyl groups"/>
    <property type="evidence" value="ECO:0007669"/>
    <property type="project" value="InterPro"/>
</dbReference>
<evidence type="ECO:0000256" key="2">
    <source>
        <dbReference type="ARBA" id="ARBA00023315"/>
    </source>
</evidence>
<dbReference type="PANTHER" id="PTHR43877:SF1">
    <property type="entry name" value="ACETYLTRANSFERASE"/>
    <property type="match status" value="1"/>
</dbReference>
<dbReference type="Gene3D" id="3.40.630.30">
    <property type="match status" value="1"/>
</dbReference>
<dbReference type="InterPro" id="IPR050832">
    <property type="entry name" value="Bact_Acetyltransf"/>
</dbReference>